<feature type="transmembrane region" description="Helical" evidence="1">
    <location>
        <begin position="36"/>
        <end position="54"/>
    </location>
</feature>
<evidence type="ECO:0000313" key="4">
    <source>
        <dbReference type="Proteomes" id="UP000095787"/>
    </source>
</evidence>
<feature type="transmembrane region" description="Helical" evidence="1">
    <location>
        <begin position="66"/>
        <end position="86"/>
    </location>
</feature>
<gene>
    <name evidence="3" type="ORF">EAI93_04985</name>
    <name evidence="2" type="ORF">ERS852456_01039</name>
</gene>
<dbReference type="InterPro" id="IPR010718">
    <property type="entry name" value="DUF1294"/>
</dbReference>
<dbReference type="PIRSF" id="PIRSF002599">
    <property type="entry name" value="Cold_shock_A"/>
    <property type="match status" value="1"/>
</dbReference>
<evidence type="ECO:0000256" key="1">
    <source>
        <dbReference type="SAM" id="Phobius"/>
    </source>
</evidence>
<sequence>MKILMYCLLALNVGVWLMYGIDKWKAKSGRWRIPEKVLLLAAFAGGSVGALAGMMMFRHKTKKAKFVISVPIFFVIHCVIAGYVLLNY</sequence>
<reference evidence="2 4" key="1">
    <citation type="submission" date="2015-09" db="EMBL/GenBank/DDBJ databases">
        <authorList>
            <consortium name="Pathogen Informatics"/>
        </authorList>
    </citation>
    <scope>NUCLEOTIDE SEQUENCE [LARGE SCALE GENOMIC DNA]</scope>
    <source>
        <strain evidence="2 4">2789STDY5834841</strain>
    </source>
</reference>
<protein>
    <submittedName>
        <fullName evidence="3">DUF1294 domain-containing protein</fullName>
    </submittedName>
    <submittedName>
        <fullName evidence="2">Protein of uncharacterized function (DUF1294)</fullName>
    </submittedName>
</protein>
<keyword evidence="1" id="KW-0812">Transmembrane</keyword>
<dbReference type="Proteomes" id="UP000292665">
    <property type="component" value="Unassembled WGS sequence"/>
</dbReference>
<dbReference type="GO" id="GO:0003676">
    <property type="term" value="F:nucleic acid binding"/>
    <property type="evidence" value="ECO:0007669"/>
    <property type="project" value="InterPro"/>
</dbReference>
<keyword evidence="1" id="KW-1133">Transmembrane helix</keyword>
<dbReference type="AlphaFoldDB" id="A0A174AFV1"/>
<dbReference type="EMBL" id="RCYR01000006">
    <property type="protein sequence ID" value="RYS80863.1"/>
    <property type="molecule type" value="Genomic_DNA"/>
</dbReference>
<evidence type="ECO:0000313" key="3">
    <source>
        <dbReference type="EMBL" id="RYS80863.1"/>
    </source>
</evidence>
<evidence type="ECO:0000313" key="5">
    <source>
        <dbReference type="Proteomes" id="UP000292665"/>
    </source>
</evidence>
<accession>A0A174AFV1</accession>
<name>A0A174AFV1_9FIRM</name>
<dbReference type="Pfam" id="PF06961">
    <property type="entry name" value="DUF1294"/>
    <property type="match status" value="1"/>
</dbReference>
<dbReference type="EMBL" id="CYZO01000010">
    <property type="protein sequence ID" value="CUN87482.1"/>
    <property type="molecule type" value="Genomic_DNA"/>
</dbReference>
<dbReference type="RefSeq" id="WP_004845231.1">
    <property type="nucleotide sequence ID" value="NZ_AP028249.1"/>
</dbReference>
<dbReference type="GeneID" id="97329496"/>
<dbReference type="Proteomes" id="UP000095787">
    <property type="component" value="Unassembled WGS sequence"/>
</dbReference>
<keyword evidence="1" id="KW-0472">Membrane</keyword>
<dbReference type="InterPro" id="IPR012156">
    <property type="entry name" value="Cold_shock_CspA"/>
</dbReference>
<organism evidence="2 4">
    <name type="scientific">[Ruminococcus] torques</name>
    <dbReference type="NCBI Taxonomy" id="33039"/>
    <lineage>
        <taxon>Bacteria</taxon>
        <taxon>Bacillati</taxon>
        <taxon>Bacillota</taxon>
        <taxon>Clostridia</taxon>
        <taxon>Lachnospirales</taxon>
        <taxon>Lachnospiraceae</taxon>
        <taxon>Mediterraneibacter</taxon>
    </lineage>
</organism>
<proteinExistence type="predicted"/>
<reference evidence="3 5" key="2">
    <citation type="journal article" date="2019" name="Science, e1252229">
        <title>Invertible promoters mediate bacterial phase variation, antibiotic resistance, and host adaptation in the gut.</title>
        <authorList>
            <person name="Jiang X."/>
            <person name="Hall A.B."/>
            <person name="Arthur T.D."/>
            <person name="Plichta D.R."/>
            <person name="Covington C.T."/>
            <person name="Poyet M."/>
            <person name="Crothers J."/>
            <person name="Moses P.L."/>
            <person name="Tolonen A.C."/>
            <person name="Vlamakis H."/>
            <person name="Alm E.J."/>
            <person name="Xavier R.J."/>
        </authorList>
    </citation>
    <scope>NUCLEOTIDE SEQUENCE [LARGE SCALE GENOMIC DNA]</scope>
    <source>
        <strain evidence="3">Aa_0143</strain>
        <strain evidence="5">aa_0143</strain>
    </source>
</reference>
<evidence type="ECO:0000313" key="2">
    <source>
        <dbReference type="EMBL" id="CUN87482.1"/>
    </source>
</evidence>